<evidence type="ECO:0000313" key="3">
    <source>
        <dbReference type="Proteomes" id="UP000288805"/>
    </source>
</evidence>
<dbReference type="EMBL" id="QGNW01000055">
    <property type="protein sequence ID" value="RVX05703.1"/>
    <property type="molecule type" value="Genomic_DNA"/>
</dbReference>
<organism evidence="1 3">
    <name type="scientific">Vitis vinifera</name>
    <name type="common">Grape</name>
    <dbReference type="NCBI Taxonomy" id="29760"/>
    <lineage>
        <taxon>Eukaryota</taxon>
        <taxon>Viridiplantae</taxon>
        <taxon>Streptophyta</taxon>
        <taxon>Embryophyta</taxon>
        <taxon>Tracheophyta</taxon>
        <taxon>Spermatophyta</taxon>
        <taxon>Magnoliopsida</taxon>
        <taxon>eudicotyledons</taxon>
        <taxon>Gunneridae</taxon>
        <taxon>Pentapetalae</taxon>
        <taxon>rosids</taxon>
        <taxon>Vitales</taxon>
        <taxon>Vitaceae</taxon>
        <taxon>Viteae</taxon>
        <taxon>Vitis</taxon>
    </lineage>
</organism>
<comment type="caution">
    <text evidence="1">The sequence shown here is derived from an EMBL/GenBank/DDBJ whole genome shotgun (WGS) entry which is preliminary data.</text>
</comment>
<evidence type="ECO:0000313" key="1">
    <source>
        <dbReference type="EMBL" id="RVW44138.1"/>
    </source>
</evidence>
<gene>
    <name evidence="2" type="ORF">CK203_027404</name>
    <name evidence="1" type="ORF">CK203_108477</name>
</gene>
<name>A0A438E8Y1_VITVI</name>
<accession>A0A438E8Y1</accession>
<sequence length="39" mass="4451">MLGFLNHHLITYRIRLVAVATQKFVAEVASDALQYVSKF</sequence>
<evidence type="ECO:0000313" key="2">
    <source>
        <dbReference type="EMBL" id="RVX05703.1"/>
    </source>
</evidence>
<dbReference type="AlphaFoldDB" id="A0A438E8Y1"/>
<proteinExistence type="predicted"/>
<dbReference type="Proteomes" id="UP000288805">
    <property type="component" value="Unassembled WGS sequence"/>
</dbReference>
<dbReference type="EMBL" id="QGNW01001361">
    <property type="protein sequence ID" value="RVW44138.1"/>
    <property type="molecule type" value="Genomic_DNA"/>
</dbReference>
<reference evidence="1 3" key="1">
    <citation type="journal article" date="2018" name="PLoS Genet.">
        <title>Population sequencing reveals clonal diversity and ancestral inbreeding in the grapevine cultivar Chardonnay.</title>
        <authorList>
            <person name="Roach M.J."/>
            <person name="Johnson D.L."/>
            <person name="Bohlmann J."/>
            <person name="van Vuuren H.J."/>
            <person name="Jones S.J."/>
            <person name="Pretorius I.S."/>
            <person name="Schmidt S.A."/>
            <person name="Borneman A.R."/>
        </authorList>
    </citation>
    <scope>NUCLEOTIDE SEQUENCE [LARGE SCALE GENOMIC DNA]</scope>
    <source>
        <strain evidence="3">cv. Chardonnay</strain>
        <strain evidence="1">I10V1</strain>
        <tissue evidence="1">Leaf</tissue>
    </source>
</reference>
<protein>
    <submittedName>
        <fullName evidence="1">Uncharacterized protein</fullName>
    </submittedName>
</protein>